<proteinExistence type="predicted"/>
<keyword evidence="10" id="KW-1185">Reference proteome</keyword>
<dbReference type="Proteomes" id="UP000827092">
    <property type="component" value="Unassembled WGS sequence"/>
</dbReference>
<feature type="transmembrane region" description="Helical" evidence="7">
    <location>
        <begin position="220"/>
        <end position="240"/>
    </location>
</feature>
<feature type="domain" description="Major facilitator superfamily (MFS) profile" evidence="8">
    <location>
        <begin position="20"/>
        <end position="475"/>
    </location>
</feature>
<keyword evidence="4 7" id="KW-0472">Membrane</keyword>
<evidence type="ECO:0000256" key="1">
    <source>
        <dbReference type="ARBA" id="ARBA00004141"/>
    </source>
</evidence>
<feature type="transmembrane region" description="Helical" evidence="7">
    <location>
        <begin position="194"/>
        <end position="214"/>
    </location>
</feature>
<sequence>MDMFDVIGSYGPWQRRTFAVFFYMNIVGVWQTLSVTFLAPNVDFECVEPQSMYTPVDNHTTFDGRCEVLFANGTLEKCTRWEYDVANFSRNIVSEWDLVCDRQWLVSLAKSVYMFGFLASVFIFGQMSDWLGRFATIVTCYTINITAMFLSMLSSSYTMFAVFRFLQAFGRTGMSTTGIVLVMEMMGPDHRAKAGILIQVGWAFGFITLVPVAWFIRNWFWFQFALGMSLLPVAFCFRIIPESPRWLLMRGKKDQLERLLKEAASLNKRQLKQEVKDMELFKGNDDQKAKTLIHLLKMPKMRKRAMIMIYLWIVNAFTYYGLSFNTNDFAGDPYLNFFISGLIEFPSYALMYWGALKVGRRPTFLWLTFVGGAACVAILAVPGQYLWLQTTFAMIGKLCVNGSFGLLYLYTSELFPTVVRNAALGTCSMCARVGSILAPFVRELGLSTHTSVPNVLYGVLALTSGSLALLVPETKGSNMPDTMEEGEAFGVSPSSGNDPKLKLEPDTCPPLLLKEMTDINGKLINDSNQSH</sequence>
<dbReference type="InterPro" id="IPR005828">
    <property type="entry name" value="MFS_sugar_transport-like"/>
</dbReference>
<feature type="transmembrane region" description="Helical" evidence="7">
    <location>
        <begin position="104"/>
        <end position="124"/>
    </location>
</feature>
<evidence type="ECO:0000256" key="2">
    <source>
        <dbReference type="ARBA" id="ARBA00022692"/>
    </source>
</evidence>
<feature type="transmembrane region" description="Helical" evidence="7">
    <location>
        <begin position="20"/>
        <end position="39"/>
    </location>
</feature>
<protein>
    <recommendedName>
        <fullName evidence="8">Major facilitator superfamily (MFS) profile domain-containing protein</fullName>
    </recommendedName>
</protein>
<evidence type="ECO:0000256" key="5">
    <source>
        <dbReference type="SAM" id="Coils"/>
    </source>
</evidence>
<comment type="caution">
    <text evidence="9">The sequence shown here is derived from an EMBL/GenBank/DDBJ whole genome shotgun (WGS) entry which is preliminary data.</text>
</comment>
<evidence type="ECO:0000313" key="9">
    <source>
        <dbReference type="EMBL" id="KAG8193139.1"/>
    </source>
</evidence>
<dbReference type="GO" id="GO:0016020">
    <property type="term" value="C:membrane"/>
    <property type="evidence" value="ECO:0007669"/>
    <property type="project" value="UniProtKB-SubCell"/>
</dbReference>
<name>A0AAV6V908_9ARAC</name>
<feature type="transmembrane region" description="Helical" evidence="7">
    <location>
        <begin position="131"/>
        <end position="153"/>
    </location>
</feature>
<organism evidence="9 10">
    <name type="scientific">Oedothorax gibbosus</name>
    <dbReference type="NCBI Taxonomy" id="931172"/>
    <lineage>
        <taxon>Eukaryota</taxon>
        <taxon>Metazoa</taxon>
        <taxon>Ecdysozoa</taxon>
        <taxon>Arthropoda</taxon>
        <taxon>Chelicerata</taxon>
        <taxon>Arachnida</taxon>
        <taxon>Araneae</taxon>
        <taxon>Araneomorphae</taxon>
        <taxon>Entelegynae</taxon>
        <taxon>Araneoidea</taxon>
        <taxon>Linyphiidae</taxon>
        <taxon>Erigoninae</taxon>
        <taxon>Oedothorax</taxon>
    </lineage>
</organism>
<keyword evidence="5" id="KW-0175">Coiled coil</keyword>
<feature type="transmembrane region" description="Helical" evidence="7">
    <location>
        <begin position="363"/>
        <end position="381"/>
    </location>
</feature>
<feature type="region of interest" description="Disordered" evidence="6">
    <location>
        <begin position="482"/>
        <end position="507"/>
    </location>
</feature>
<keyword evidence="2 7" id="KW-0812">Transmembrane</keyword>
<comment type="subcellular location">
    <subcellularLocation>
        <location evidence="1">Membrane</location>
        <topology evidence="1">Multi-pass membrane protein</topology>
    </subcellularLocation>
</comment>
<feature type="transmembrane region" description="Helical" evidence="7">
    <location>
        <begin position="305"/>
        <end position="322"/>
    </location>
</feature>
<evidence type="ECO:0000256" key="3">
    <source>
        <dbReference type="ARBA" id="ARBA00022989"/>
    </source>
</evidence>
<dbReference type="InterPro" id="IPR036259">
    <property type="entry name" value="MFS_trans_sf"/>
</dbReference>
<dbReference type="EMBL" id="JAFNEN010000128">
    <property type="protein sequence ID" value="KAG8193139.1"/>
    <property type="molecule type" value="Genomic_DNA"/>
</dbReference>
<gene>
    <name evidence="9" type="ORF">JTE90_006971</name>
</gene>
<feature type="transmembrane region" description="Helical" evidence="7">
    <location>
        <begin position="159"/>
        <end position="182"/>
    </location>
</feature>
<evidence type="ECO:0000259" key="8">
    <source>
        <dbReference type="PROSITE" id="PS50850"/>
    </source>
</evidence>
<feature type="coiled-coil region" evidence="5">
    <location>
        <begin position="249"/>
        <end position="276"/>
    </location>
</feature>
<evidence type="ECO:0000256" key="4">
    <source>
        <dbReference type="ARBA" id="ARBA00023136"/>
    </source>
</evidence>
<dbReference type="SUPFAM" id="SSF103473">
    <property type="entry name" value="MFS general substrate transporter"/>
    <property type="match status" value="1"/>
</dbReference>
<evidence type="ECO:0000256" key="6">
    <source>
        <dbReference type="SAM" id="MobiDB-lite"/>
    </source>
</evidence>
<dbReference type="Gene3D" id="1.20.1250.20">
    <property type="entry name" value="MFS general substrate transporter like domains"/>
    <property type="match status" value="1"/>
</dbReference>
<accession>A0AAV6V908</accession>
<keyword evidence="3 7" id="KW-1133">Transmembrane helix</keyword>
<feature type="transmembrane region" description="Helical" evidence="7">
    <location>
        <begin position="334"/>
        <end position="356"/>
    </location>
</feature>
<dbReference type="Pfam" id="PF00083">
    <property type="entry name" value="Sugar_tr"/>
    <property type="match status" value="1"/>
</dbReference>
<dbReference type="InterPro" id="IPR020846">
    <property type="entry name" value="MFS_dom"/>
</dbReference>
<dbReference type="CDD" id="cd17317">
    <property type="entry name" value="MFS_SLC22"/>
    <property type="match status" value="1"/>
</dbReference>
<evidence type="ECO:0000313" key="10">
    <source>
        <dbReference type="Proteomes" id="UP000827092"/>
    </source>
</evidence>
<reference evidence="9 10" key="1">
    <citation type="journal article" date="2022" name="Nat. Ecol. Evol.">
        <title>A masculinizing supergene underlies an exaggerated male reproductive morph in a spider.</title>
        <authorList>
            <person name="Hendrickx F."/>
            <person name="De Corte Z."/>
            <person name="Sonet G."/>
            <person name="Van Belleghem S.M."/>
            <person name="Kostlbacher S."/>
            <person name="Vangestel C."/>
        </authorList>
    </citation>
    <scope>NUCLEOTIDE SEQUENCE [LARGE SCALE GENOMIC DNA]</scope>
    <source>
        <strain evidence="9">W744_W776</strain>
    </source>
</reference>
<dbReference type="GO" id="GO:0022857">
    <property type="term" value="F:transmembrane transporter activity"/>
    <property type="evidence" value="ECO:0007669"/>
    <property type="project" value="InterPro"/>
</dbReference>
<evidence type="ECO:0000256" key="7">
    <source>
        <dbReference type="SAM" id="Phobius"/>
    </source>
</evidence>
<dbReference type="PANTHER" id="PTHR24064">
    <property type="entry name" value="SOLUTE CARRIER FAMILY 22 MEMBER"/>
    <property type="match status" value="1"/>
</dbReference>
<dbReference type="PROSITE" id="PS50850">
    <property type="entry name" value="MFS"/>
    <property type="match status" value="1"/>
</dbReference>
<dbReference type="AlphaFoldDB" id="A0AAV6V908"/>